<dbReference type="RefSeq" id="WP_089112376.1">
    <property type="nucleotide sequence ID" value="NZ_LOKL01000126.1"/>
</dbReference>
<dbReference type="Proteomes" id="UP000825388">
    <property type="component" value="Unassembled WGS sequence"/>
</dbReference>
<dbReference type="Gene3D" id="3.40.710.10">
    <property type="entry name" value="DD-peptidase/beta-lactamase superfamily"/>
    <property type="match status" value="1"/>
</dbReference>
<dbReference type="InterPro" id="IPR001466">
    <property type="entry name" value="Beta-lactam-related"/>
</dbReference>
<dbReference type="InterPro" id="IPR012338">
    <property type="entry name" value="Beta-lactam/transpept-like"/>
</dbReference>
<organism evidence="2 3">
    <name type="scientific">Xanthomonas citri pv. sesbaniae</name>
    <dbReference type="NCBI Taxonomy" id="473425"/>
    <lineage>
        <taxon>Bacteria</taxon>
        <taxon>Pseudomonadati</taxon>
        <taxon>Pseudomonadota</taxon>
        <taxon>Gammaproteobacteria</taxon>
        <taxon>Lysobacterales</taxon>
        <taxon>Lysobacteraceae</taxon>
        <taxon>Xanthomonas</taxon>
    </lineage>
</organism>
<evidence type="ECO:0000259" key="1">
    <source>
        <dbReference type="Pfam" id="PF00144"/>
    </source>
</evidence>
<dbReference type="EMBL" id="LOKL01000126">
    <property type="protein sequence ID" value="MBZ3925402.1"/>
    <property type="molecule type" value="Genomic_DNA"/>
</dbReference>
<feature type="domain" description="Beta-lactamase-related" evidence="1">
    <location>
        <begin position="65"/>
        <end position="187"/>
    </location>
</feature>
<evidence type="ECO:0000313" key="2">
    <source>
        <dbReference type="EMBL" id="MBZ3925402.1"/>
    </source>
</evidence>
<dbReference type="SUPFAM" id="SSF56601">
    <property type="entry name" value="beta-lactamase/transpeptidase-like"/>
    <property type="match status" value="1"/>
</dbReference>
<accession>A0AAW4RLX0</accession>
<dbReference type="InterPro" id="IPR050491">
    <property type="entry name" value="AmpC-like"/>
</dbReference>
<sequence length="419" mass="45113">MTVDAATTDDGRLARVATLLRDRDTLRTRLDAVTERKGLARVRMAAWIDDEQVVIGDEPGEVVAGCLAKMLTGMLVEEAVVAGRIAWTDTLQHVFAGLGGRPVERLSGITVGQLLDHTHGLDVSRLTGVPLDDAGCIDVAALCESVSSRPLHASGRMYSYGHVGAWLAAAVLERVRGVTYETMLAERGFAGESSPAERHAICPATGGQLSLGMERWLAFAQKAIRRHREAPSSPIGLPGWHPSERAVSRGWKCYGDGWMGHNANLTTSSAVLRIHPGMNAAVLVATDDANGAAVAASAVFGEILPEFYAMRPPRLMKATDVDAASMVRHVGRYVQAQGEVEVILDEQGALCMRPMFAGDANVFPPRRLRPAEQGLFLSEAGGNAQFLFVQFVPDGSSNDSTFLWNGKQVWRRVSVHDAP</sequence>
<proteinExistence type="predicted"/>
<dbReference type="Pfam" id="PF00144">
    <property type="entry name" value="Beta-lactamase"/>
    <property type="match status" value="1"/>
</dbReference>
<evidence type="ECO:0000313" key="3">
    <source>
        <dbReference type="Proteomes" id="UP000825388"/>
    </source>
</evidence>
<comment type="caution">
    <text evidence="2">The sequence shown here is derived from an EMBL/GenBank/DDBJ whole genome shotgun (WGS) entry which is preliminary data.</text>
</comment>
<dbReference type="AlphaFoldDB" id="A0AAW4RLX0"/>
<gene>
    <name evidence="2" type="ORF">Xseb_15575</name>
</gene>
<dbReference type="PANTHER" id="PTHR46825">
    <property type="entry name" value="D-ALANYL-D-ALANINE-CARBOXYPEPTIDASE/ENDOPEPTIDASE AMPH"/>
    <property type="match status" value="1"/>
</dbReference>
<reference evidence="2" key="1">
    <citation type="submission" date="2015-12" db="EMBL/GenBank/DDBJ databases">
        <authorList>
            <person name="Bansal K."/>
            <person name="Midha S."/>
            <person name="Patil P.B."/>
        </authorList>
    </citation>
    <scope>NUCLEOTIDE SEQUENCE</scope>
    <source>
        <strain evidence="2">LMG867</strain>
    </source>
</reference>
<name>A0AAW4RLX0_XANCI</name>
<protein>
    <recommendedName>
        <fullName evidence="1">Beta-lactamase-related domain-containing protein</fullName>
    </recommendedName>
</protein>
<dbReference type="PANTHER" id="PTHR46825:SF9">
    <property type="entry name" value="BETA-LACTAMASE-RELATED DOMAIN-CONTAINING PROTEIN"/>
    <property type="match status" value="1"/>
</dbReference>